<dbReference type="SFLD" id="SFLDS00003">
    <property type="entry name" value="Haloacid_Dehalogenase"/>
    <property type="match status" value="1"/>
</dbReference>
<dbReference type="GO" id="GO:0005886">
    <property type="term" value="C:plasma membrane"/>
    <property type="evidence" value="ECO:0007669"/>
    <property type="project" value="UniProtKB-SubCell"/>
</dbReference>
<feature type="compositionally biased region" description="Basic and acidic residues" evidence="9">
    <location>
        <begin position="43"/>
        <end position="60"/>
    </location>
</feature>
<dbReference type="FunFam" id="3.40.50.1000:FF:000083">
    <property type="entry name" value="Sodium/potassium-transporting ATPase subunit alpha"/>
    <property type="match status" value="1"/>
</dbReference>
<comment type="subcellular location">
    <subcellularLocation>
        <location evidence="1">Cell membrane</location>
        <topology evidence="1">Multi-pass membrane protein</topology>
    </subcellularLocation>
</comment>
<dbReference type="STRING" id="246404.A0A507F3P5"/>
<dbReference type="SFLD" id="SFLDG00002">
    <property type="entry name" value="C1.7:_P-type_atpase_like"/>
    <property type="match status" value="1"/>
</dbReference>
<dbReference type="Gene3D" id="3.40.1110.10">
    <property type="entry name" value="Calcium-transporting ATPase, cytoplasmic domain N"/>
    <property type="match status" value="1"/>
</dbReference>
<gene>
    <name evidence="12" type="ORF">CcCBS67573_g06572</name>
</gene>
<dbReference type="Pfam" id="PF00689">
    <property type="entry name" value="Cation_ATPase_C"/>
    <property type="match status" value="1"/>
</dbReference>
<feature type="compositionally biased region" description="Low complexity" evidence="9">
    <location>
        <begin position="9"/>
        <end position="18"/>
    </location>
</feature>
<name>A0A507F3P5_9FUNG</name>
<dbReference type="InterPro" id="IPR001757">
    <property type="entry name" value="P_typ_ATPase"/>
</dbReference>
<dbReference type="Gene3D" id="3.40.50.1000">
    <property type="entry name" value="HAD superfamily/HAD-like"/>
    <property type="match status" value="1"/>
</dbReference>
<dbReference type="SUPFAM" id="SSF81665">
    <property type="entry name" value="Calcium ATPase, transmembrane domain M"/>
    <property type="match status" value="2"/>
</dbReference>
<evidence type="ECO:0000256" key="7">
    <source>
        <dbReference type="ARBA" id="ARBA00022989"/>
    </source>
</evidence>
<feature type="transmembrane region" description="Helical" evidence="10">
    <location>
        <begin position="1221"/>
        <end position="1238"/>
    </location>
</feature>
<dbReference type="PANTHER" id="PTHR43294:SF21">
    <property type="entry name" value="CATION TRANSPORTING ATPASE"/>
    <property type="match status" value="1"/>
</dbReference>
<dbReference type="Gene3D" id="1.20.1110.10">
    <property type="entry name" value="Calcium-transporting ATPase, transmembrane domain"/>
    <property type="match status" value="2"/>
</dbReference>
<evidence type="ECO:0000259" key="11">
    <source>
        <dbReference type="SMART" id="SM00831"/>
    </source>
</evidence>
<feature type="transmembrane region" description="Helical" evidence="10">
    <location>
        <begin position="1259"/>
        <end position="1278"/>
    </location>
</feature>
<feature type="transmembrane region" description="Helical" evidence="10">
    <location>
        <begin position="298"/>
        <end position="317"/>
    </location>
</feature>
<dbReference type="InterPro" id="IPR008250">
    <property type="entry name" value="ATPase_P-typ_transduc_dom_A_sf"/>
</dbReference>
<accession>A0A507F3P5</accession>
<feature type="region of interest" description="Disordered" evidence="9">
    <location>
        <begin position="1"/>
        <end position="184"/>
    </location>
</feature>
<dbReference type="InterPro" id="IPR023298">
    <property type="entry name" value="ATPase_P-typ_TM_dom_sf"/>
</dbReference>
<evidence type="ECO:0000256" key="2">
    <source>
        <dbReference type="ARBA" id="ARBA00022475"/>
    </source>
</evidence>
<evidence type="ECO:0000256" key="1">
    <source>
        <dbReference type="ARBA" id="ARBA00004651"/>
    </source>
</evidence>
<dbReference type="GO" id="GO:1990573">
    <property type="term" value="P:potassium ion import across plasma membrane"/>
    <property type="evidence" value="ECO:0007669"/>
    <property type="project" value="TreeGrafter"/>
</dbReference>
<evidence type="ECO:0000256" key="10">
    <source>
        <dbReference type="SAM" id="Phobius"/>
    </source>
</evidence>
<dbReference type="InterPro" id="IPR018303">
    <property type="entry name" value="ATPase_P-typ_P_site"/>
</dbReference>
<dbReference type="NCBIfam" id="TIGR01494">
    <property type="entry name" value="ATPase_P-type"/>
    <property type="match status" value="2"/>
</dbReference>
<evidence type="ECO:0000256" key="6">
    <source>
        <dbReference type="ARBA" id="ARBA00022967"/>
    </source>
</evidence>
<evidence type="ECO:0000256" key="8">
    <source>
        <dbReference type="ARBA" id="ARBA00023136"/>
    </source>
</evidence>
<keyword evidence="8 10" id="KW-0472">Membrane</keyword>
<dbReference type="GO" id="GO:1902600">
    <property type="term" value="P:proton transmembrane transport"/>
    <property type="evidence" value="ECO:0007669"/>
    <property type="project" value="TreeGrafter"/>
</dbReference>
<dbReference type="InterPro" id="IPR050510">
    <property type="entry name" value="Cation_transp_ATPase_P-type"/>
</dbReference>
<dbReference type="GO" id="GO:0030007">
    <property type="term" value="P:intracellular potassium ion homeostasis"/>
    <property type="evidence" value="ECO:0007669"/>
    <property type="project" value="TreeGrafter"/>
</dbReference>
<organism evidence="12 13">
    <name type="scientific">Chytriomyces confervae</name>
    <dbReference type="NCBI Taxonomy" id="246404"/>
    <lineage>
        <taxon>Eukaryota</taxon>
        <taxon>Fungi</taxon>
        <taxon>Fungi incertae sedis</taxon>
        <taxon>Chytridiomycota</taxon>
        <taxon>Chytridiomycota incertae sedis</taxon>
        <taxon>Chytridiomycetes</taxon>
        <taxon>Chytridiales</taxon>
        <taxon>Chytriomycetaceae</taxon>
        <taxon>Chytriomyces</taxon>
    </lineage>
</organism>
<keyword evidence="5" id="KW-0067">ATP-binding</keyword>
<feature type="compositionally biased region" description="Polar residues" evidence="9">
    <location>
        <begin position="161"/>
        <end position="174"/>
    </location>
</feature>
<keyword evidence="7 10" id="KW-1133">Transmembrane helix</keyword>
<evidence type="ECO:0000256" key="9">
    <source>
        <dbReference type="SAM" id="MobiDB-lite"/>
    </source>
</evidence>
<dbReference type="PRINTS" id="PR00121">
    <property type="entry name" value="NAKATPASE"/>
</dbReference>
<feature type="transmembrane region" description="Helical" evidence="10">
    <location>
        <begin position="264"/>
        <end position="292"/>
    </location>
</feature>
<dbReference type="SMART" id="SM00831">
    <property type="entry name" value="Cation_ATPase_N"/>
    <property type="match status" value="1"/>
</dbReference>
<feature type="transmembrane region" description="Helical" evidence="10">
    <location>
        <begin position="1290"/>
        <end position="1309"/>
    </location>
</feature>
<feature type="compositionally biased region" description="Polar residues" evidence="9">
    <location>
        <begin position="131"/>
        <end position="150"/>
    </location>
</feature>
<dbReference type="InterPro" id="IPR059000">
    <property type="entry name" value="ATPase_P-type_domA"/>
</dbReference>
<dbReference type="GO" id="GO:0036376">
    <property type="term" value="P:sodium ion export across plasma membrane"/>
    <property type="evidence" value="ECO:0007669"/>
    <property type="project" value="TreeGrafter"/>
</dbReference>
<dbReference type="SUPFAM" id="SSF81660">
    <property type="entry name" value="Metal cation-transporting ATPase, ATP-binding domain N"/>
    <property type="match status" value="1"/>
</dbReference>
<dbReference type="SUPFAM" id="SSF56784">
    <property type="entry name" value="HAD-like"/>
    <property type="match status" value="1"/>
</dbReference>
<evidence type="ECO:0000313" key="12">
    <source>
        <dbReference type="EMBL" id="TPX70305.1"/>
    </source>
</evidence>
<protein>
    <recommendedName>
        <fullName evidence="11">Cation-transporting P-type ATPase N-terminal domain-containing protein</fullName>
    </recommendedName>
</protein>
<keyword evidence="3 10" id="KW-0812">Transmembrane</keyword>
<dbReference type="InterPro" id="IPR004014">
    <property type="entry name" value="ATPase_P-typ_cation-transptr_N"/>
</dbReference>
<evidence type="ECO:0000313" key="13">
    <source>
        <dbReference type="Proteomes" id="UP000320333"/>
    </source>
</evidence>
<comment type="caution">
    <text evidence="12">The sequence shown here is derived from an EMBL/GenBank/DDBJ whole genome shotgun (WGS) entry which is preliminary data.</text>
</comment>
<keyword evidence="4" id="KW-0547">Nucleotide-binding</keyword>
<dbReference type="PRINTS" id="PR00119">
    <property type="entry name" value="CATATPASE"/>
</dbReference>
<feature type="transmembrane region" description="Helical" evidence="10">
    <location>
        <begin position="502"/>
        <end position="526"/>
    </location>
</feature>
<dbReference type="PANTHER" id="PTHR43294">
    <property type="entry name" value="SODIUM/POTASSIUM-TRANSPORTING ATPASE SUBUNIT ALPHA"/>
    <property type="match status" value="1"/>
</dbReference>
<dbReference type="InterPro" id="IPR044492">
    <property type="entry name" value="P_typ_ATPase_HD_dom"/>
</dbReference>
<dbReference type="SUPFAM" id="SSF81653">
    <property type="entry name" value="Calcium ATPase, transduction domain A"/>
    <property type="match status" value="1"/>
</dbReference>
<evidence type="ECO:0000256" key="3">
    <source>
        <dbReference type="ARBA" id="ARBA00022692"/>
    </source>
</evidence>
<dbReference type="GO" id="GO:0005391">
    <property type="term" value="F:P-type sodium:potassium-exchanging transporter activity"/>
    <property type="evidence" value="ECO:0007669"/>
    <property type="project" value="TreeGrafter"/>
</dbReference>
<dbReference type="InterPro" id="IPR023214">
    <property type="entry name" value="HAD_sf"/>
</dbReference>
<feature type="compositionally biased region" description="Basic and acidic residues" evidence="9">
    <location>
        <begin position="78"/>
        <end position="87"/>
    </location>
</feature>
<reference evidence="12 13" key="1">
    <citation type="journal article" date="2019" name="Sci. Rep.">
        <title>Comparative genomics of chytrid fungi reveal insights into the obligate biotrophic and pathogenic lifestyle of Synchytrium endobioticum.</title>
        <authorList>
            <person name="van de Vossenberg B.T.L.H."/>
            <person name="Warris S."/>
            <person name="Nguyen H.D.T."/>
            <person name="van Gent-Pelzer M.P.E."/>
            <person name="Joly D.L."/>
            <person name="van de Geest H.C."/>
            <person name="Bonants P.J.M."/>
            <person name="Smith D.S."/>
            <person name="Levesque C.A."/>
            <person name="van der Lee T.A.J."/>
        </authorList>
    </citation>
    <scope>NUCLEOTIDE SEQUENCE [LARGE SCALE GENOMIC DNA]</scope>
    <source>
        <strain evidence="12 13">CBS 675.73</strain>
    </source>
</reference>
<dbReference type="Pfam" id="PF00122">
    <property type="entry name" value="E1-E2_ATPase"/>
    <property type="match status" value="1"/>
</dbReference>
<dbReference type="EMBL" id="QEAP01000288">
    <property type="protein sequence ID" value="TPX70305.1"/>
    <property type="molecule type" value="Genomic_DNA"/>
</dbReference>
<dbReference type="SFLD" id="SFLDF00027">
    <property type="entry name" value="p-type_atpase"/>
    <property type="match status" value="1"/>
</dbReference>
<dbReference type="GO" id="GO:0006883">
    <property type="term" value="P:intracellular sodium ion homeostasis"/>
    <property type="evidence" value="ECO:0007669"/>
    <property type="project" value="TreeGrafter"/>
</dbReference>
<dbReference type="Gene3D" id="2.70.150.10">
    <property type="entry name" value="Calcium-transporting ATPase, cytoplasmic transduction domain A"/>
    <property type="match status" value="1"/>
</dbReference>
<keyword evidence="2" id="KW-1003">Cell membrane</keyword>
<dbReference type="InterPro" id="IPR023299">
    <property type="entry name" value="ATPase_P-typ_cyto_dom_N"/>
</dbReference>
<dbReference type="GO" id="GO:0016887">
    <property type="term" value="F:ATP hydrolysis activity"/>
    <property type="evidence" value="ECO:0007669"/>
    <property type="project" value="InterPro"/>
</dbReference>
<dbReference type="Pfam" id="PF00690">
    <property type="entry name" value="Cation_ATPase_N"/>
    <property type="match status" value="1"/>
</dbReference>
<dbReference type="InterPro" id="IPR036412">
    <property type="entry name" value="HAD-like_sf"/>
</dbReference>
<feature type="domain" description="Cation-transporting P-type ATPase N-terminal" evidence="11">
    <location>
        <begin position="210"/>
        <end position="291"/>
    </location>
</feature>
<keyword evidence="13" id="KW-1185">Reference proteome</keyword>
<evidence type="ECO:0000256" key="4">
    <source>
        <dbReference type="ARBA" id="ARBA00022741"/>
    </source>
</evidence>
<feature type="transmembrane region" description="Helical" evidence="10">
    <location>
        <begin position="470"/>
        <end position="490"/>
    </location>
</feature>
<feature type="compositionally biased region" description="Low complexity" evidence="9">
    <location>
        <begin position="27"/>
        <end position="42"/>
    </location>
</feature>
<dbReference type="Pfam" id="PF13246">
    <property type="entry name" value="Cation_ATPase"/>
    <property type="match status" value="1"/>
</dbReference>
<feature type="transmembrane region" description="Helical" evidence="10">
    <location>
        <begin position="950"/>
        <end position="972"/>
    </location>
</feature>
<dbReference type="PROSITE" id="PS00154">
    <property type="entry name" value="ATPASE_E1_E2"/>
    <property type="match status" value="1"/>
</dbReference>
<dbReference type="InterPro" id="IPR006068">
    <property type="entry name" value="ATPase_P-typ_cation-transptr_C"/>
</dbReference>
<dbReference type="GO" id="GO:0005524">
    <property type="term" value="F:ATP binding"/>
    <property type="evidence" value="ECO:0007669"/>
    <property type="project" value="UniProtKB-KW"/>
</dbReference>
<dbReference type="Proteomes" id="UP000320333">
    <property type="component" value="Unassembled WGS sequence"/>
</dbReference>
<proteinExistence type="predicted"/>
<keyword evidence="6" id="KW-1278">Translocase</keyword>
<sequence>MPLPQKTLSSVSQSADSIASDHKAVASNHSLSKSSHSLLQSHSKNDIHLDAEGSSRDMGSKQDFSSARSASLHPASAQKEKDKEAKGRPSYVQYIDKPAPLLKRASSALMAKEGSANHSDTGSHLKAKPSIKNSSGRGRAATTLTTQTRSEFAPPEEFSSKRNSTSEVPSPTSKSLEKEEPLPVGDILLKQDEAEVRDDAPLIDASVKIDEHHLSLASVLERYKTHANPKNARESKGLSHTAARDLLAKHGMNSLPKAKKESALFRFLVCITSLFNLLLLFGGIAYVILWVFDPMENFSNVYIGSVLICVAFVNAFIEFYELTKVNAIVESFTAMIPHEADCTRASLSQRIPVTELVPGDVVHLKSGDKIPADAILFYSYEFRVDNSSLTGESESVDRAPVLEGVVTDVGALEAKNVVFSGTVVSNGEASAVVIKTGNQTVLGQIARLTTRASKRRGSRRSPLSSEIQRFCKLISFLATSTAFLFFIASIARGSEFNAAFQFAIGILVAWIPQGLPLTVTMLLAVAGERMAHRKVLIKDLHGVETLGAITMLATDKTGTLTTNEMKISRVWTNLQCMYAGSGTLPNGERPLKMDGSGVAQILHMAATCTRARFATTEGKPAEREVIGDATDKGLLEFAARKLANVDKLFSQFPKVFEIPFSSDTKTHLTIHRKGHSDGGLTMHVKGAPERVLASCATILLNGKAEQITEYHRQQFRDTYERMAKRGERVIAFAQFWLPGKRFPENFRFSLEKNNFPTTGLTFVGLVSLEDPPKSGVREAIGHIRQAGIQVVMVTGDHPLTAAAIAKRINILTYPTVEEIAKDTGKKVSDIPDADVKAVVVNGEHLSGMSDDEWDSILSKEEVLFARTSPKQKLEIVKRAQSLGHIVGVTGDGVNDAAALRHADLGIAMNKTGSDVSKEAAGMILMDDNFASTVVGILEGRTIFMNMKKSITYFLTHLMSEVFPYLANVVIPIPLALTAIQILVVDLGFELFITLSFAWEPPEDPEALLRLGPRQPVTLESIQLVKNKRNAKRGVEEAKTHAIEEADHLRRGSDSKALEDGLKAFNQARKKPAANTDESDEEFLLEQSHDDMQEDMNERQMLQKRLSSRVWRHLIELKAMLTDIQYWKAQERQWRAILAIKGGERLVDAEVLSWAYLEGGILEAAICLGTFFSVFYWGWDVTPTDAKRMHKLRGFKPHSPPFELQSGQLISGDDQLEALQQAQSAFYLSILIVQLWNLFACKTRLRLPSHKFFISNKNTWIAVAFGVSFALIIVYTPFMNAVFLTSMRLNPVYLLIPLTCGGILYSYSVFRRYLLRKYWPQQFAKDMSGNLKLDMSPSEEMLAA</sequence>
<evidence type="ECO:0000256" key="5">
    <source>
        <dbReference type="ARBA" id="ARBA00022840"/>
    </source>
</evidence>
<dbReference type="OrthoDB" id="158672at2759"/>